<feature type="transmembrane region" description="Helical" evidence="6">
    <location>
        <begin position="144"/>
        <end position="166"/>
    </location>
</feature>
<dbReference type="EMBL" id="CP002547">
    <property type="protein sequence ID" value="ADY57308.1"/>
    <property type="molecule type" value="Genomic_DNA"/>
</dbReference>
<dbReference type="InterPro" id="IPR053153">
    <property type="entry name" value="APC_K+_Transporter"/>
</dbReference>
<dbReference type="STRING" id="645991.Sgly_3039"/>
<evidence type="ECO:0000256" key="2">
    <source>
        <dbReference type="ARBA" id="ARBA00022692"/>
    </source>
</evidence>
<feature type="transmembrane region" description="Helical" evidence="6">
    <location>
        <begin position="266"/>
        <end position="290"/>
    </location>
</feature>
<dbReference type="RefSeq" id="WP_013626080.1">
    <property type="nucleotide sequence ID" value="NC_015172.1"/>
</dbReference>
<dbReference type="eggNOG" id="COG0531">
    <property type="taxonomic scope" value="Bacteria"/>
</dbReference>
<feature type="transmembrane region" description="Helical" evidence="6">
    <location>
        <begin position="110"/>
        <end position="132"/>
    </location>
</feature>
<keyword evidence="8" id="KW-1185">Reference proteome</keyword>
<feature type="transmembrane region" description="Helical" evidence="6">
    <location>
        <begin position="225"/>
        <end position="254"/>
    </location>
</feature>
<dbReference type="HOGENOM" id="CLU_017999_1_1_9"/>
<sequence>MAPRGQGLLWLKMRTALFGSPLTTEKVEHTRVGLFGGIPIFGADIISSQGYAPDEILLVLLLAGAVGYSYLMKVSLVIIILLASIFMVYRKAISKYPQGAGSYVIAKNNLGETFALVAGASMTIDYVLTVAVSVSSSVENLTGIFPILATHKILASCLIIFFLTWLNLRGLKESARLFALPVYLYMASLALLVIVGIAEVLMYGADPVIVAQNMQKTSESSIGGMTLFLFARAFAGGTTALTGFEAVASGVSAFKAPSQKRAINTLLTLAIIVGTALAGISYLASVYHVMPATGNTVLNQLGLLVFGKTIFYYVLMGCAASILIIAANTPFAGFPILLNLMARDTYAPRYFKNLGDRLVFNTGIWTLSLISIPLIIFFKGNTHSMLPLYAIGVLLSFSFTGFGMAKFVLKDKRKGWQSDFSIFLFGGVLSFIVFLVFIVTKFTHGAWLVLIIIPFLVTVFYTISRVYKNEIKDLSVTEEALEDFHRHVKRLRKRRGNTPLSEYRNKIIIPVYDLNLIVLKAMRYAYALTPQVCAVHIASDPDRLEKVKRHWSESGIEIHLEIVPSPYRSTVHDFLAYVDQVESEKKFETITVVIPEYVPEKLRYQFLHNQTGQLIKLLLLLHKDIFVTSIPYHSGDDSSDFKPDPQPGRKNDLLNPSLTK</sequence>
<evidence type="ECO:0000256" key="5">
    <source>
        <dbReference type="SAM" id="MobiDB-lite"/>
    </source>
</evidence>
<feature type="transmembrane region" description="Helical" evidence="6">
    <location>
        <begin position="445"/>
        <end position="463"/>
    </location>
</feature>
<dbReference type="GO" id="GO:0016020">
    <property type="term" value="C:membrane"/>
    <property type="evidence" value="ECO:0007669"/>
    <property type="project" value="UniProtKB-SubCell"/>
</dbReference>
<proteinExistence type="predicted"/>
<feature type="transmembrane region" description="Helical" evidence="6">
    <location>
        <begin position="310"/>
        <end position="338"/>
    </location>
</feature>
<gene>
    <name evidence="7" type="ordered locus">Sgly_3039</name>
</gene>
<dbReference type="InterPro" id="IPR002293">
    <property type="entry name" value="AA/rel_permease1"/>
</dbReference>
<protein>
    <recommendedName>
        <fullName evidence="9">Amino acid/polyamine/organocation transporter, APC superfamily</fullName>
    </recommendedName>
</protein>
<evidence type="ECO:0000256" key="6">
    <source>
        <dbReference type="SAM" id="Phobius"/>
    </source>
</evidence>
<reference evidence="8" key="2">
    <citation type="submission" date="2011-02" db="EMBL/GenBank/DDBJ databases">
        <title>The complete genome of Syntrophobotulus glycolicus DSM 8271.</title>
        <authorList>
            <person name="Lucas S."/>
            <person name="Copeland A."/>
            <person name="Lapidus A."/>
            <person name="Bruce D."/>
            <person name="Goodwin L."/>
            <person name="Pitluck S."/>
            <person name="Kyrpides N."/>
            <person name="Mavromatis K."/>
            <person name="Pagani I."/>
            <person name="Ivanova N."/>
            <person name="Mikhailova N."/>
            <person name="Chertkov O."/>
            <person name="Held B."/>
            <person name="Detter J.C."/>
            <person name="Tapia R."/>
            <person name="Han C."/>
            <person name="Land M."/>
            <person name="Hauser L."/>
            <person name="Markowitz V."/>
            <person name="Cheng J.-F."/>
            <person name="Hugenholtz P."/>
            <person name="Woyke T."/>
            <person name="Wu D."/>
            <person name="Spring S."/>
            <person name="Schroeder M."/>
            <person name="Brambilla E."/>
            <person name="Klenk H.-P."/>
            <person name="Eisen J.A."/>
        </authorList>
    </citation>
    <scope>NUCLEOTIDE SEQUENCE [LARGE SCALE GENOMIC DNA]</scope>
    <source>
        <strain evidence="8">DSM 8271 / FlGlyR</strain>
    </source>
</reference>
<keyword evidence="3 6" id="KW-1133">Transmembrane helix</keyword>
<comment type="subcellular location">
    <subcellularLocation>
        <location evidence="1">Membrane</location>
        <topology evidence="1">Multi-pass membrane protein</topology>
    </subcellularLocation>
</comment>
<evidence type="ECO:0000256" key="4">
    <source>
        <dbReference type="ARBA" id="ARBA00023136"/>
    </source>
</evidence>
<evidence type="ECO:0000313" key="8">
    <source>
        <dbReference type="Proteomes" id="UP000007488"/>
    </source>
</evidence>
<feature type="transmembrane region" description="Helical" evidence="6">
    <location>
        <begin position="358"/>
        <end position="380"/>
    </location>
</feature>
<feature type="transmembrane region" description="Helical" evidence="6">
    <location>
        <begin position="56"/>
        <end position="89"/>
    </location>
</feature>
<dbReference type="OrthoDB" id="9759676at2"/>
<dbReference type="KEGG" id="sgy:Sgly_3039"/>
<dbReference type="AlphaFoldDB" id="F0T0D6"/>
<evidence type="ECO:0008006" key="9">
    <source>
        <dbReference type="Google" id="ProtNLM"/>
    </source>
</evidence>
<feature type="region of interest" description="Disordered" evidence="5">
    <location>
        <begin position="635"/>
        <end position="660"/>
    </location>
</feature>
<feature type="compositionally biased region" description="Basic and acidic residues" evidence="5">
    <location>
        <begin position="635"/>
        <end position="652"/>
    </location>
</feature>
<dbReference type="PANTHER" id="PTHR47704">
    <property type="entry name" value="POTASSIUM TRANSPORTER KIMA"/>
    <property type="match status" value="1"/>
</dbReference>
<keyword evidence="4 6" id="KW-0472">Membrane</keyword>
<feature type="transmembrane region" description="Helical" evidence="6">
    <location>
        <begin position="420"/>
        <end position="439"/>
    </location>
</feature>
<dbReference type="GO" id="GO:0022857">
    <property type="term" value="F:transmembrane transporter activity"/>
    <property type="evidence" value="ECO:0007669"/>
    <property type="project" value="InterPro"/>
</dbReference>
<dbReference type="Proteomes" id="UP000007488">
    <property type="component" value="Chromosome"/>
</dbReference>
<dbReference type="Pfam" id="PF13520">
    <property type="entry name" value="AA_permease_2"/>
    <property type="match status" value="1"/>
</dbReference>
<keyword evidence="2 6" id="KW-0812">Transmembrane</keyword>
<evidence type="ECO:0000256" key="1">
    <source>
        <dbReference type="ARBA" id="ARBA00004141"/>
    </source>
</evidence>
<evidence type="ECO:0000256" key="3">
    <source>
        <dbReference type="ARBA" id="ARBA00022989"/>
    </source>
</evidence>
<dbReference type="PANTHER" id="PTHR47704:SF1">
    <property type="entry name" value="POTASSIUM TRANSPORTER KIMA"/>
    <property type="match status" value="1"/>
</dbReference>
<accession>F0T0D6</accession>
<evidence type="ECO:0000313" key="7">
    <source>
        <dbReference type="EMBL" id="ADY57308.1"/>
    </source>
</evidence>
<feature type="transmembrane region" description="Helical" evidence="6">
    <location>
        <begin position="386"/>
        <end position="408"/>
    </location>
</feature>
<feature type="transmembrane region" description="Helical" evidence="6">
    <location>
        <begin position="178"/>
        <end position="205"/>
    </location>
</feature>
<reference evidence="7 8" key="1">
    <citation type="journal article" date="2011" name="Stand. Genomic Sci.">
        <title>Complete genome sequence of Syntrophobotulus glycolicus type strain (FlGlyR).</title>
        <authorList>
            <person name="Han C."/>
            <person name="Mwirichia R."/>
            <person name="Chertkov O."/>
            <person name="Held B."/>
            <person name="Lapidus A."/>
            <person name="Nolan M."/>
            <person name="Lucas S."/>
            <person name="Hammon N."/>
            <person name="Deshpande S."/>
            <person name="Cheng J.F."/>
            <person name="Tapia R."/>
            <person name="Goodwin L."/>
            <person name="Pitluck S."/>
            <person name="Huntemann M."/>
            <person name="Liolios K."/>
            <person name="Ivanova N."/>
            <person name="Pagani I."/>
            <person name="Mavromatis K."/>
            <person name="Ovchinikova G."/>
            <person name="Pati A."/>
            <person name="Chen A."/>
            <person name="Palaniappan K."/>
            <person name="Land M."/>
            <person name="Hauser L."/>
            <person name="Brambilla E.M."/>
            <person name="Rohde M."/>
            <person name="Spring S."/>
            <person name="Sikorski J."/>
            <person name="Goker M."/>
            <person name="Woyke T."/>
            <person name="Bristow J."/>
            <person name="Eisen J.A."/>
            <person name="Markowitz V."/>
            <person name="Hugenholtz P."/>
            <person name="Kyrpides N.C."/>
            <person name="Klenk H.P."/>
            <person name="Detter J.C."/>
        </authorList>
    </citation>
    <scope>NUCLEOTIDE SEQUENCE [LARGE SCALE GENOMIC DNA]</scope>
    <source>
        <strain evidence="8">DSM 8271 / FlGlyR</strain>
    </source>
</reference>
<organism evidence="7 8">
    <name type="scientific">Syntrophobotulus glycolicus (strain DSM 8271 / FlGlyR)</name>
    <dbReference type="NCBI Taxonomy" id="645991"/>
    <lineage>
        <taxon>Bacteria</taxon>
        <taxon>Bacillati</taxon>
        <taxon>Bacillota</taxon>
        <taxon>Clostridia</taxon>
        <taxon>Eubacteriales</taxon>
        <taxon>Desulfitobacteriaceae</taxon>
        <taxon>Syntrophobotulus</taxon>
    </lineage>
</organism>
<dbReference type="Gene3D" id="1.20.1740.10">
    <property type="entry name" value="Amino acid/polyamine transporter I"/>
    <property type="match status" value="1"/>
</dbReference>
<name>F0T0D6_SYNGF</name>